<dbReference type="Proteomes" id="UP000313359">
    <property type="component" value="Unassembled WGS sequence"/>
</dbReference>
<reference evidence="1" key="1">
    <citation type="journal article" date="2018" name="Genome Biol. Evol.">
        <title>Genomics and development of Lentinus tigrinus, a white-rot wood-decaying mushroom with dimorphic fruiting bodies.</title>
        <authorList>
            <person name="Wu B."/>
            <person name="Xu Z."/>
            <person name="Knudson A."/>
            <person name="Carlson A."/>
            <person name="Chen N."/>
            <person name="Kovaka S."/>
            <person name="LaButti K."/>
            <person name="Lipzen A."/>
            <person name="Pennachio C."/>
            <person name="Riley R."/>
            <person name="Schakwitz W."/>
            <person name="Umezawa K."/>
            <person name="Ohm R.A."/>
            <person name="Grigoriev I.V."/>
            <person name="Nagy L.G."/>
            <person name="Gibbons J."/>
            <person name="Hibbett D."/>
        </authorList>
    </citation>
    <scope>NUCLEOTIDE SEQUENCE [LARGE SCALE GENOMIC DNA]</scope>
    <source>
        <strain evidence="1">ALCF2SS1-6</strain>
    </source>
</reference>
<protein>
    <submittedName>
        <fullName evidence="1">Uncharacterized protein</fullName>
    </submittedName>
</protein>
<accession>A0A5C2SFZ8</accession>
<sequence>MGRVRVVLTCRHPAVKRIASLVYRRDEREALTVTVPTSTHPTRDCLAVPRYPGFEHVVGNEYPLQEAWVTIQDDDGTAHRFLIAAQYSADLEVNRSLRNVLDATPWQGDLIVMRGGSTVSVVNMGNSEFRQRAERAVRKFLVESAELVIAAAHNNVPLDLPTQF</sequence>
<evidence type="ECO:0000313" key="2">
    <source>
        <dbReference type="Proteomes" id="UP000313359"/>
    </source>
</evidence>
<dbReference type="STRING" id="1328759.A0A5C2SFZ8"/>
<organism evidence="1 2">
    <name type="scientific">Lentinus tigrinus ALCF2SS1-6</name>
    <dbReference type="NCBI Taxonomy" id="1328759"/>
    <lineage>
        <taxon>Eukaryota</taxon>
        <taxon>Fungi</taxon>
        <taxon>Dikarya</taxon>
        <taxon>Basidiomycota</taxon>
        <taxon>Agaricomycotina</taxon>
        <taxon>Agaricomycetes</taxon>
        <taxon>Polyporales</taxon>
        <taxon>Polyporaceae</taxon>
        <taxon>Lentinus</taxon>
    </lineage>
</organism>
<dbReference type="OrthoDB" id="2735651at2759"/>
<gene>
    <name evidence="1" type="ORF">L227DRAFT_609434</name>
</gene>
<dbReference type="AlphaFoldDB" id="A0A5C2SFZ8"/>
<proteinExistence type="predicted"/>
<name>A0A5C2SFZ8_9APHY</name>
<dbReference type="EMBL" id="ML122259">
    <property type="protein sequence ID" value="RPD62187.1"/>
    <property type="molecule type" value="Genomic_DNA"/>
</dbReference>
<keyword evidence="2" id="KW-1185">Reference proteome</keyword>
<evidence type="ECO:0000313" key="1">
    <source>
        <dbReference type="EMBL" id="RPD62187.1"/>
    </source>
</evidence>